<dbReference type="InterPro" id="IPR013221">
    <property type="entry name" value="Mur_ligase_cen"/>
</dbReference>
<evidence type="ECO:0000256" key="7">
    <source>
        <dbReference type="ARBA" id="ARBA00022840"/>
    </source>
</evidence>
<evidence type="ECO:0000256" key="1">
    <source>
        <dbReference type="ARBA" id="ARBA00004496"/>
    </source>
</evidence>
<keyword evidence="9 10" id="KW-0573">Peptidoglycan synthesis</keyword>
<keyword evidence="5 9" id="KW-0132">Cell division</keyword>
<dbReference type="GO" id="GO:0005737">
    <property type="term" value="C:cytoplasm"/>
    <property type="evidence" value="ECO:0007669"/>
    <property type="project" value="UniProtKB-SubCell"/>
</dbReference>
<dbReference type="HAMAP" id="MF_00639">
    <property type="entry name" value="MurD"/>
    <property type="match status" value="1"/>
</dbReference>
<dbReference type="GO" id="GO:0051301">
    <property type="term" value="P:cell division"/>
    <property type="evidence" value="ECO:0007669"/>
    <property type="project" value="UniProtKB-KW"/>
</dbReference>
<feature type="domain" description="Mur ligase central" evidence="12">
    <location>
        <begin position="118"/>
        <end position="308"/>
    </location>
</feature>
<evidence type="ECO:0000259" key="12">
    <source>
        <dbReference type="Pfam" id="PF08245"/>
    </source>
</evidence>
<dbReference type="GO" id="GO:0005524">
    <property type="term" value="F:ATP binding"/>
    <property type="evidence" value="ECO:0007669"/>
    <property type="project" value="UniProtKB-UniRule"/>
</dbReference>
<dbReference type="EMBL" id="OOHR01000007">
    <property type="protein sequence ID" value="SPM44900.1"/>
    <property type="molecule type" value="Genomic_DNA"/>
</dbReference>
<dbReference type="GO" id="GO:0009252">
    <property type="term" value="P:peptidoglycan biosynthetic process"/>
    <property type="evidence" value="ECO:0007669"/>
    <property type="project" value="UniProtKB-UniRule"/>
</dbReference>
<keyword evidence="6 9" id="KW-0547">Nucleotide-binding</keyword>
<keyword evidence="9 10" id="KW-0133">Cell shape</keyword>
<dbReference type="PANTHER" id="PTHR43692:SF1">
    <property type="entry name" value="UDP-N-ACETYLMURAMOYLALANINE--D-GLUTAMATE LIGASE"/>
    <property type="match status" value="1"/>
</dbReference>
<comment type="subcellular location">
    <subcellularLocation>
        <location evidence="1 9 10">Cytoplasm</location>
    </subcellularLocation>
</comment>
<dbReference type="Pfam" id="PF08245">
    <property type="entry name" value="Mur_ligase_M"/>
    <property type="match status" value="1"/>
</dbReference>
<evidence type="ECO:0000313" key="14">
    <source>
        <dbReference type="Proteomes" id="UP000244889"/>
    </source>
</evidence>
<dbReference type="GO" id="GO:0004326">
    <property type="term" value="F:tetrahydrofolylpolyglutamate synthase activity"/>
    <property type="evidence" value="ECO:0007669"/>
    <property type="project" value="InterPro"/>
</dbReference>
<evidence type="ECO:0000256" key="5">
    <source>
        <dbReference type="ARBA" id="ARBA00022618"/>
    </source>
</evidence>
<evidence type="ECO:0000256" key="3">
    <source>
        <dbReference type="ARBA" id="ARBA00022490"/>
    </source>
</evidence>
<organism evidence="13 14">
    <name type="scientific">Orientia tsutsugamushi</name>
    <name type="common">Rickettsia tsutsugamushi</name>
    <dbReference type="NCBI Taxonomy" id="784"/>
    <lineage>
        <taxon>Bacteria</taxon>
        <taxon>Pseudomonadati</taxon>
        <taxon>Pseudomonadota</taxon>
        <taxon>Alphaproteobacteria</taxon>
        <taxon>Rickettsiales</taxon>
        <taxon>Rickettsiaceae</taxon>
        <taxon>Rickettsieae</taxon>
        <taxon>Orientia</taxon>
    </lineage>
</organism>
<dbReference type="PROSITE" id="PS01011">
    <property type="entry name" value="FOLYLPOLYGLU_SYNT_1"/>
    <property type="match status" value="1"/>
</dbReference>
<reference evidence="14" key="1">
    <citation type="submission" date="2018-03" db="EMBL/GenBank/DDBJ databases">
        <authorList>
            <person name="Batty M. E."/>
            <person name="Batty M E."/>
        </authorList>
    </citation>
    <scope>NUCLEOTIDE SEQUENCE [LARGE SCALE GENOMIC DNA]</scope>
</reference>
<dbReference type="Proteomes" id="UP000244889">
    <property type="component" value="Unassembled WGS sequence"/>
</dbReference>
<keyword evidence="8 9" id="KW-0131">Cell cycle</keyword>
<feature type="binding site" evidence="9">
    <location>
        <begin position="120"/>
        <end position="126"/>
    </location>
    <ligand>
        <name>ATP</name>
        <dbReference type="ChEBI" id="CHEBI:30616"/>
    </ligand>
</feature>
<keyword evidence="4 9" id="KW-0436">Ligase</keyword>
<dbReference type="SUPFAM" id="SSF51984">
    <property type="entry name" value="MurCD N-terminal domain"/>
    <property type="match status" value="1"/>
</dbReference>
<dbReference type="GO" id="GO:0008764">
    <property type="term" value="F:UDP-N-acetylmuramoylalanine-D-glutamate ligase activity"/>
    <property type="evidence" value="ECO:0007669"/>
    <property type="project" value="UniProtKB-UniRule"/>
</dbReference>
<proteinExistence type="inferred from homology"/>
<dbReference type="Pfam" id="PF02875">
    <property type="entry name" value="Mur_ligase_C"/>
    <property type="match status" value="1"/>
</dbReference>
<dbReference type="UniPathway" id="UPA00219"/>
<dbReference type="InterPro" id="IPR005762">
    <property type="entry name" value="MurD"/>
</dbReference>
<evidence type="ECO:0000256" key="6">
    <source>
        <dbReference type="ARBA" id="ARBA00022741"/>
    </source>
</evidence>
<dbReference type="InterPro" id="IPR036565">
    <property type="entry name" value="Mur-like_cat_sf"/>
</dbReference>
<dbReference type="InterPro" id="IPR036615">
    <property type="entry name" value="Mur_ligase_C_dom_sf"/>
</dbReference>
<dbReference type="GO" id="GO:0008360">
    <property type="term" value="P:regulation of cell shape"/>
    <property type="evidence" value="ECO:0007669"/>
    <property type="project" value="UniProtKB-KW"/>
</dbReference>
<comment type="similarity">
    <text evidence="9">Belongs to the MurCDEF family.</text>
</comment>
<feature type="domain" description="Mur ligase C-terminal" evidence="11">
    <location>
        <begin position="331"/>
        <end position="432"/>
    </location>
</feature>
<evidence type="ECO:0000256" key="4">
    <source>
        <dbReference type="ARBA" id="ARBA00022598"/>
    </source>
</evidence>
<dbReference type="RefSeq" id="WP_108839715.1">
    <property type="nucleotide sequence ID" value="NZ_OOHR01000007.1"/>
</dbReference>
<dbReference type="SUPFAM" id="SSF53623">
    <property type="entry name" value="MurD-like peptide ligases, catalytic domain"/>
    <property type="match status" value="1"/>
</dbReference>
<sequence>MIRLYSQKNKKIGVFGLSRTGLAVCKSLAGLADLIVYDDSPDSRNFFYKHNISSKDYKMINIDQPEWQVCDFIILSPGIPYYTTPHPIIKHAQKYNIPIKSDIDLLYNEYPNRKYIGITGTNGKSTTSTLIHHILTLTNGKFDLGGNIGKAVLSLRDNVEGYVLELSSFQLDLITDLKLDVAVLLNITADHIDRYYSFDQYILSKQKILSLATKNGYALINKECSIISNTNYNTLYASKFRNTTYSLELIKKAINTDELNKYIADESINCQSQPTLVKFSSHLPQHINFTSLLLGKHNNQNIAAAFYACKILGRNEYDITSAINQFQPLPHRMQYIGKKNNIHIYNDSKATNADAASKALLSLSNIYWIAGGVAKEGGVNSIVNTLYEVKKAYLYGQSRYALAETLKGVVAFSINNTMEEAFNQAIIDAESDQSGLDKNILFAPACASFDQFKNFEDRGNQFIKISQKFITE</sequence>
<dbReference type="AlphaFoldDB" id="A0A2R8F0H1"/>
<dbReference type="NCBIfam" id="TIGR01087">
    <property type="entry name" value="murD"/>
    <property type="match status" value="1"/>
</dbReference>
<dbReference type="SUPFAM" id="SSF53244">
    <property type="entry name" value="MurD-like peptide ligases, peptide-binding domain"/>
    <property type="match status" value="1"/>
</dbReference>
<keyword evidence="9 10" id="KW-0961">Cell wall biogenesis/degradation</keyword>
<evidence type="ECO:0000313" key="13">
    <source>
        <dbReference type="EMBL" id="SPM44900.1"/>
    </source>
</evidence>
<protein>
    <recommendedName>
        <fullName evidence="9 10">UDP-N-acetylmuramoylalanine--D-glutamate ligase</fullName>
        <ecNumber evidence="9 10">6.3.2.9</ecNumber>
    </recommendedName>
    <alternativeName>
        <fullName evidence="9">D-glutamic acid-adding enzyme</fullName>
    </alternativeName>
    <alternativeName>
        <fullName evidence="9">UDP-N-acetylmuramoyl-L-alanyl-D-glutamate synthetase</fullName>
    </alternativeName>
</protein>
<accession>A0A2R8F0H1</accession>
<evidence type="ECO:0000256" key="10">
    <source>
        <dbReference type="RuleBase" id="RU003664"/>
    </source>
</evidence>
<keyword evidence="3 9" id="KW-0963">Cytoplasm</keyword>
<comment type="catalytic activity">
    <reaction evidence="9 10">
        <text>UDP-N-acetyl-alpha-D-muramoyl-L-alanine + D-glutamate + ATP = UDP-N-acetyl-alpha-D-muramoyl-L-alanyl-D-glutamate + ADP + phosphate + H(+)</text>
        <dbReference type="Rhea" id="RHEA:16429"/>
        <dbReference type="ChEBI" id="CHEBI:15378"/>
        <dbReference type="ChEBI" id="CHEBI:29986"/>
        <dbReference type="ChEBI" id="CHEBI:30616"/>
        <dbReference type="ChEBI" id="CHEBI:43474"/>
        <dbReference type="ChEBI" id="CHEBI:83898"/>
        <dbReference type="ChEBI" id="CHEBI:83900"/>
        <dbReference type="ChEBI" id="CHEBI:456216"/>
        <dbReference type="EC" id="6.3.2.9"/>
    </reaction>
</comment>
<evidence type="ECO:0000259" key="11">
    <source>
        <dbReference type="Pfam" id="PF02875"/>
    </source>
</evidence>
<dbReference type="Gene3D" id="3.90.190.20">
    <property type="entry name" value="Mur ligase, C-terminal domain"/>
    <property type="match status" value="1"/>
</dbReference>
<comment type="pathway">
    <text evidence="2 9 10">Cell wall biogenesis; peptidoglycan biosynthesis.</text>
</comment>
<dbReference type="GO" id="GO:0071555">
    <property type="term" value="P:cell wall organization"/>
    <property type="evidence" value="ECO:0007669"/>
    <property type="project" value="UniProtKB-KW"/>
</dbReference>
<comment type="function">
    <text evidence="9 10">Cell wall formation. Catalyzes the addition of glutamate to the nucleotide precursor UDP-N-acetylmuramoyl-L-alanine (UMA).</text>
</comment>
<dbReference type="InterPro" id="IPR004101">
    <property type="entry name" value="Mur_ligase_C"/>
</dbReference>
<evidence type="ECO:0000256" key="8">
    <source>
        <dbReference type="ARBA" id="ARBA00023306"/>
    </source>
</evidence>
<keyword evidence="7 9" id="KW-0067">ATP-binding</keyword>
<dbReference type="Gene3D" id="3.40.1190.10">
    <property type="entry name" value="Mur-like, catalytic domain"/>
    <property type="match status" value="1"/>
</dbReference>
<dbReference type="InterPro" id="IPR018109">
    <property type="entry name" value="Folylpolyglutamate_synth_CS"/>
</dbReference>
<dbReference type="PANTHER" id="PTHR43692">
    <property type="entry name" value="UDP-N-ACETYLMURAMOYLALANINE--D-GLUTAMATE LIGASE"/>
    <property type="match status" value="1"/>
</dbReference>
<dbReference type="EC" id="6.3.2.9" evidence="9 10"/>
<evidence type="ECO:0000256" key="2">
    <source>
        <dbReference type="ARBA" id="ARBA00004752"/>
    </source>
</evidence>
<name>A0A2R8F0H1_ORITS</name>
<evidence type="ECO:0000256" key="9">
    <source>
        <dbReference type="HAMAP-Rule" id="MF_00639"/>
    </source>
</evidence>
<gene>
    <name evidence="9 13" type="primary">murD</name>
    <name evidence="13" type="ORF">FPW1038_01451</name>
</gene>
<dbReference type="Gene3D" id="3.40.50.720">
    <property type="entry name" value="NAD(P)-binding Rossmann-like Domain"/>
    <property type="match status" value="1"/>
</dbReference>